<keyword evidence="2" id="KW-1185">Reference proteome</keyword>
<dbReference type="Proteomes" id="UP000753376">
    <property type="component" value="Unassembled WGS sequence"/>
</dbReference>
<gene>
    <name evidence="1" type="ORF">KO508_04765</name>
</gene>
<dbReference type="Pfam" id="PF12048">
    <property type="entry name" value="DUF3530"/>
    <property type="match status" value="1"/>
</dbReference>
<reference evidence="1 2" key="1">
    <citation type="submission" date="2021-05" db="EMBL/GenBank/DDBJ databases">
        <title>Draft genomes of bacteria isolated from model marine particles.</title>
        <authorList>
            <person name="Datta M.S."/>
            <person name="Schwartzman J.A."/>
            <person name="Enke T.N."/>
            <person name="Saavedra J."/>
            <person name="Cermak N."/>
            <person name="Cordero O.X."/>
        </authorList>
    </citation>
    <scope>NUCLEOTIDE SEQUENCE [LARGE SCALE GENOMIC DNA]</scope>
    <source>
        <strain evidence="1 2">D2M19</strain>
    </source>
</reference>
<name>A0ABS6A5V9_9GAMM</name>
<evidence type="ECO:0000313" key="2">
    <source>
        <dbReference type="Proteomes" id="UP000753376"/>
    </source>
</evidence>
<evidence type="ECO:0000313" key="1">
    <source>
        <dbReference type="EMBL" id="MBU2873317.1"/>
    </source>
</evidence>
<accession>A0ABS6A5V9</accession>
<keyword evidence="1" id="KW-0378">Hydrolase</keyword>
<dbReference type="InterPro" id="IPR022529">
    <property type="entry name" value="DUF3530"/>
</dbReference>
<comment type="caution">
    <text evidence="1">The sequence shown here is derived from an EMBL/GenBank/DDBJ whole genome shotgun (WGS) entry which is preliminary data.</text>
</comment>
<sequence length="313" mass="33518">MRRFRTISQSPYLMSISGWLVAGIMLGTAVPVLAQDEAVISPTPNEVRSGVSSGLGEWGLNHRFPDSALWLELEDGARTLALFWPETKTPARGAVIILADEGENAASGLTGTLARELANRKLAVLSLGLEPPSEALQRILERPLVAPEPKPEAEGQSPGVPSSAAIDVLAAEAPSDLETAYRKRILDELAAAAAELKNREYELTALVGIGRGSNHVVAYAAELAAPTALIWGGPKFYPRDAKQLAENVNKASVPRILELSLSDASGQRKADLERAGVQGFSRQNVGADIDFMPRDGKAVASRISAWLKRDDRQ</sequence>
<protein>
    <submittedName>
        <fullName evidence="1">Alpha/beta hydrolase family protein</fullName>
    </submittedName>
</protein>
<dbReference type="RefSeq" id="WP_216007148.1">
    <property type="nucleotide sequence ID" value="NZ_JAHKPV010000001.1"/>
</dbReference>
<proteinExistence type="predicted"/>
<dbReference type="GO" id="GO:0016787">
    <property type="term" value="F:hydrolase activity"/>
    <property type="evidence" value="ECO:0007669"/>
    <property type="project" value="UniProtKB-KW"/>
</dbReference>
<organism evidence="1 2">
    <name type="scientific">Marinobacter salexigens</name>
    <dbReference type="NCBI Taxonomy" id="1925763"/>
    <lineage>
        <taxon>Bacteria</taxon>
        <taxon>Pseudomonadati</taxon>
        <taxon>Pseudomonadota</taxon>
        <taxon>Gammaproteobacteria</taxon>
        <taxon>Pseudomonadales</taxon>
        <taxon>Marinobacteraceae</taxon>
        <taxon>Marinobacter</taxon>
    </lineage>
</organism>
<dbReference type="EMBL" id="JAHKPV010000001">
    <property type="protein sequence ID" value="MBU2873317.1"/>
    <property type="molecule type" value="Genomic_DNA"/>
</dbReference>